<dbReference type="OrthoDB" id="6162427at2759"/>
<name>A0A7J5YZG8_DISMA</name>
<accession>A0A7J5YZG8</accession>
<keyword evidence="3" id="KW-1185">Reference proteome</keyword>
<feature type="transmembrane region" description="Helical" evidence="1">
    <location>
        <begin position="174"/>
        <end position="197"/>
    </location>
</feature>
<dbReference type="AlphaFoldDB" id="A0A7J5YZG8"/>
<organism evidence="2 3">
    <name type="scientific">Dissostichus mawsoni</name>
    <name type="common">Antarctic cod</name>
    <dbReference type="NCBI Taxonomy" id="36200"/>
    <lineage>
        <taxon>Eukaryota</taxon>
        <taxon>Metazoa</taxon>
        <taxon>Chordata</taxon>
        <taxon>Craniata</taxon>
        <taxon>Vertebrata</taxon>
        <taxon>Euteleostomi</taxon>
        <taxon>Actinopterygii</taxon>
        <taxon>Neopterygii</taxon>
        <taxon>Teleostei</taxon>
        <taxon>Neoteleostei</taxon>
        <taxon>Acanthomorphata</taxon>
        <taxon>Eupercaria</taxon>
        <taxon>Perciformes</taxon>
        <taxon>Notothenioidei</taxon>
        <taxon>Nototheniidae</taxon>
        <taxon>Dissostichus</taxon>
    </lineage>
</organism>
<evidence type="ECO:0000313" key="2">
    <source>
        <dbReference type="EMBL" id="KAF3854816.1"/>
    </source>
</evidence>
<keyword evidence="1" id="KW-0472">Membrane</keyword>
<protein>
    <submittedName>
        <fullName evidence="2">Uncharacterized protein</fullName>
    </submittedName>
</protein>
<dbReference type="Proteomes" id="UP000518266">
    <property type="component" value="Unassembled WGS sequence"/>
</dbReference>
<comment type="caution">
    <text evidence="2">The sequence shown here is derived from an EMBL/GenBank/DDBJ whole genome shotgun (WGS) entry which is preliminary data.</text>
</comment>
<proteinExistence type="predicted"/>
<gene>
    <name evidence="2" type="ORF">F7725_022871</name>
</gene>
<keyword evidence="1" id="KW-1133">Transmembrane helix</keyword>
<evidence type="ECO:0000256" key="1">
    <source>
        <dbReference type="SAM" id="Phobius"/>
    </source>
</evidence>
<dbReference type="EMBL" id="JAAKFY010000007">
    <property type="protein sequence ID" value="KAF3854816.1"/>
    <property type="molecule type" value="Genomic_DNA"/>
</dbReference>
<keyword evidence="1" id="KW-0812">Transmembrane</keyword>
<evidence type="ECO:0000313" key="3">
    <source>
        <dbReference type="Proteomes" id="UP000518266"/>
    </source>
</evidence>
<reference evidence="2 3" key="1">
    <citation type="submission" date="2020-03" db="EMBL/GenBank/DDBJ databases">
        <title>Dissostichus mawsoni Genome sequencing and assembly.</title>
        <authorList>
            <person name="Park H."/>
        </authorList>
    </citation>
    <scope>NUCLEOTIDE SEQUENCE [LARGE SCALE GENOMIC DNA]</scope>
    <source>
        <strain evidence="2">DM0001</strain>
        <tissue evidence="2">Muscle</tissue>
    </source>
</reference>
<sequence length="360" mass="40036">MQLTEPILLSPSTPLHSTSSHYTPFPCSFFPILLAPTLAVIRMQGAVWTIPLKSALAEQHPYRLSEDSAARKHLLRTESCILQRRRRGCHWISKITPSREGGMMFWQGFPHTHTRDSMCPIIRRRGSRSGAVQGLKTGFQRLQMCQTTPCNENYKGSRCEQFQLFSSSTKAGEAGLIAAVVLVVFLISVVIAVVIYYTRNAVPLSPTDCMLAMMVTTTPFGRGVVCPWCSSFSSLGSTRRTLLAPTAPPFLHYQPALSIQSIFVPAGLCPVSWCPQIYSSIRFEEAREQALSVFQVGRLVAEEQSVTEQQQVPHGGQETTSCPLAPTCTPDMSTIHRDPHHQAWSPDLILGDRQTDRQKH</sequence>